<dbReference type="InterPro" id="IPR038765">
    <property type="entry name" value="Papain-like_cys_pep_sf"/>
</dbReference>
<evidence type="ECO:0000256" key="2">
    <source>
        <dbReference type="ARBA" id="ARBA00006579"/>
    </source>
</evidence>
<keyword evidence="6" id="KW-0378">Hydrolase</keyword>
<dbReference type="PROSITE" id="PS50802">
    <property type="entry name" value="OTU"/>
    <property type="match status" value="1"/>
</dbReference>
<evidence type="ECO:0000259" key="9">
    <source>
        <dbReference type="PROSITE" id="PS50802"/>
    </source>
</evidence>
<dbReference type="Pfam" id="PF10275">
    <property type="entry name" value="Peptidase_C65"/>
    <property type="match status" value="1"/>
</dbReference>
<dbReference type="AlphaFoldDB" id="A0A2H3JM97"/>
<dbReference type="Gene3D" id="3.30.200.60">
    <property type="entry name" value="Peptidase C65 Otubain, subdomain 1"/>
    <property type="match status" value="1"/>
</dbReference>
<keyword evidence="11" id="KW-1185">Reference proteome</keyword>
<dbReference type="InterPro" id="IPR003323">
    <property type="entry name" value="OTU_dom"/>
</dbReference>
<dbReference type="SUPFAM" id="SSF54001">
    <property type="entry name" value="Cysteine proteinases"/>
    <property type="match status" value="1"/>
</dbReference>
<reference evidence="10 11" key="1">
    <citation type="journal article" date="2012" name="Science">
        <title>The Paleozoic origin of enzymatic lignin decomposition reconstructed from 31 fungal genomes.</title>
        <authorList>
            <person name="Floudas D."/>
            <person name="Binder M."/>
            <person name="Riley R."/>
            <person name="Barry K."/>
            <person name="Blanchette R.A."/>
            <person name="Henrissat B."/>
            <person name="Martinez A.T."/>
            <person name="Otillar R."/>
            <person name="Spatafora J.W."/>
            <person name="Yadav J.S."/>
            <person name="Aerts A."/>
            <person name="Benoit I."/>
            <person name="Boyd A."/>
            <person name="Carlson A."/>
            <person name="Copeland A."/>
            <person name="Coutinho P.M."/>
            <person name="de Vries R.P."/>
            <person name="Ferreira P."/>
            <person name="Findley K."/>
            <person name="Foster B."/>
            <person name="Gaskell J."/>
            <person name="Glotzer D."/>
            <person name="Gorecki P."/>
            <person name="Heitman J."/>
            <person name="Hesse C."/>
            <person name="Hori C."/>
            <person name="Igarashi K."/>
            <person name="Jurgens J.A."/>
            <person name="Kallen N."/>
            <person name="Kersten P."/>
            <person name="Kohler A."/>
            <person name="Kuees U."/>
            <person name="Kumar T.K.A."/>
            <person name="Kuo A."/>
            <person name="LaButti K."/>
            <person name="Larrondo L.F."/>
            <person name="Lindquist E."/>
            <person name="Ling A."/>
            <person name="Lombard V."/>
            <person name="Lucas S."/>
            <person name="Lundell T."/>
            <person name="Martin R."/>
            <person name="McLaughlin D.J."/>
            <person name="Morgenstern I."/>
            <person name="Morin E."/>
            <person name="Murat C."/>
            <person name="Nagy L.G."/>
            <person name="Nolan M."/>
            <person name="Ohm R.A."/>
            <person name="Patyshakuliyeva A."/>
            <person name="Rokas A."/>
            <person name="Ruiz-Duenas F.J."/>
            <person name="Sabat G."/>
            <person name="Salamov A."/>
            <person name="Samejima M."/>
            <person name="Schmutz J."/>
            <person name="Slot J.C."/>
            <person name="St John F."/>
            <person name="Stenlid J."/>
            <person name="Sun H."/>
            <person name="Sun S."/>
            <person name="Syed K."/>
            <person name="Tsang A."/>
            <person name="Wiebenga A."/>
            <person name="Young D."/>
            <person name="Pisabarro A."/>
            <person name="Eastwood D.C."/>
            <person name="Martin F."/>
            <person name="Cullen D."/>
            <person name="Grigoriev I.V."/>
            <person name="Hibbett D.S."/>
        </authorList>
    </citation>
    <scope>NUCLEOTIDE SEQUENCE [LARGE SCALE GENOMIC DNA]</scope>
    <source>
        <strain evidence="10 11">MD-104</strain>
    </source>
</reference>
<dbReference type="InterPro" id="IPR042467">
    <property type="entry name" value="Peptidase_C65_otubain_sub2"/>
</dbReference>
<dbReference type="InterPro" id="IPR042468">
    <property type="entry name" value="Peptidase_C65_otubain_sub1"/>
</dbReference>
<dbReference type="GO" id="GO:0043130">
    <property type="term" value="F:ubiquitin binding"/>
    <property type="evidence" value="ECO:0007669"/>
    <property type="project" value="TreeGrafter"/>
</dbReference>
<protein>
    <recommendedName>
        <fullName evidence="3">ubiquitinyl hydrolase 1</fullName>
        <ecNumber evidence="3">3.4.19.12</ecNumber>
    </recommendedName>
</protein>
<dbReference type="PANTHER" id="PTHR12931">
    <property type="entry name" value="UBIQUITIN THIOLESTERASE PROTEIN OTUB"/>
    <property type="match status" value="1"/>
</dbReference>
<dbReference type="CDD" id="cd22749">
    <property type="entry name" value="Otubain_C65"/>
    <property type="match status" value="1"/>
</dbReference>
<keyword evidence="4" id="KW-0645">Protease</keyword>
<dbReference type="PANTHER" id="PTHR12931:SF15">
    <property type="entry name" value="UBIQUITIN THIOESTERASE OTUBAIN-LIKE"/>
    <property type="match status" value="1"/>
</dbReference>
<name>A0A2H3JM97_WOLCO</name>
<dbReference type="Proteomes" id="UP000218811">
    <property type="component" value="Unassembled WGS sequence"/>
</dbReference>
<evidence type="ECO:0000256" key="6">
    <source>
        <dbReference type="ARBA" id="ARBA00022801"/>
    </source>
</evidence>
<dbReference type="GO" id="GO:0071108">
    <property type="term" value="P:protein K48-linked deubiquitination"/>
    <property type="evidence" value="ECO:0007669"/>
    <property type="project" value="TreeGrafter"/>
</dbReference>
<dbReference type="GO" id="GO:0005634">
    <property type="term" value="C:nucleus"/>
    <property type="evidence" value="ECO:0007669"/>
    <property type="project" value="TreeGrafter"/>
</dbReference>
<feature type="domain" description="OTU" evidence="9">
    <location>
        <begin position="117"/>
        <end position="330"/>
    </location>
</feature>
<gene>
    <name evidence="10" type="ORF">WOLCODRAFT_25672</name>
</gene>
<evidence type="ECO:0000256" key="5">
    <source>
        <dbReference type="ARBA" id="ARBA00022786"/>
    </source>
</evidence>
<dbReference type="OMA" id="ADHVQIT"/>
<dbReference type="FunFam" id="1.20.1300.20:FF:000001">
    <property type="entry name" value="Ubiquitin thioesterase OTUB1"/>
    <property type="match status" value="1"/>
</dbReference>
<evidence type="ECO:0000256" key="8">
    <source>
        <dbReference type="SAM" id="MobiDB-lite"/>
    </source>
</evidence>
<keyword evidence="5" id="KW-0833">Ubl conjugation pathway</keyword>
<dbReference type="GO" id="GO:0004843">
    <property type="term" value="F:cysteine-type deubiquitinase activity"/>
    <property type="evidence" value="ECO:0007669"/>
    <property type="project" value="UniProtKB-EC"/>
</dbReference>
<keyword evidence="7" id="KW-0788">Thiol protease</keyword>
<comment type="catalytic activity">
    <reaction evidence="1">
        <text>Thiol-dependent hydrolysis of ester, thioester, amide, peptide and isopeptide bonds formed by the C-terminal Gly of ubiquitin (a 76-residue protein attached to proteins as an intracellular targeting signal).</text>
        <dbReference type="EC" id="3.4.19.12"/>
    </reaction>
</comment>
<evidence type="ECO:0000256" key="4">
    <source>
        <dbReference type="ARBA" id="ARBA00022670"/>
    </source>
</evidence>
<accession>A0A2H3JM97</accession>
<dbReference type="EMBL" id="KB468135">
    <property type="protein sequence ID" value="PCH43001.1"/>
    <property type="molecule type" value="Genomic_DNA"/>
</dbReference>
<evidence type="ECO:0000313" key="10">
    <source>
        <dbReference type="EMBL" id="PCH43001.1"/>
    </source>
</evidence>
<evidence type="ECO:0000313" key="11">
    <source>
        <dbReference type="Proteomes" id="UP000218811"/>
    </source>
</evidence>
<evidence type="ECO:0000256" key="7">
    <source>
        <dbReference type="ARBA" id="ARBA00022807"/>
    </source>
</evidence>
<feature type="region of interest" description="Disordered" evidence="8">
    <location>
        <begin position="1"/>
        <end position="43"/>
    </location>
</feature>
<dbReference type="InterPro" id="IPR019400">
    <property type="entry name" value="Peptidase_C65_otubain"/>
</dbReference>
<dbReference type="GO" id="GO:0006508">
    <property type="term" value="P:proteolysis"/>
    <property type="evidence" value="ECO:0007669"/>
    <property type="project" value="UniProtKB-KW"/>
</dbReference>
<dbReference type="OrthoDB" id="18915at2759"/>
<dbReference type="STRING" id="742152.A0A2H3JM97"/>
<comment type="similarity">
    <text evidence="2">Belongs to the peptidase C65 family.</text>
</comment>
<sequence>MPDTPESYDVPPISVSPEAPKLKISDLPDVGEADVNGRPPSYTTAEDAELFSLPPSDLDSLTPLQTYEMNENFLSESVPDRPLIAPLAPMATLRTEYEGGSQLFVKQIDWLTKYGYAGIRRTRGDGDCFYRSLAFAYIESILLASDKALAVTSAISVLESTQSLLEQAGFDRMAFEDFYDCFVNLIKRVITPDNAGQLLSSSMLLEEFNMPEVSNSVVVYLRLLTSAHIRADPDSYIPFLLDPDTGELNDLQQFCISQVEAMGKEADHVQIIALSRVLKVNITVAYLDGRPHNSQEGKVDFLEFHNADIPGMNPVILLYRPGHYDILDKRNEEPLE</sequence>
<evidence type="ECO:0000256" key="3">
    <source>
        <dbReference type="ARBA" id="ARBA00012759"/>
    </source>
</evidence>
<proteinExistence type="inferred from homology"/>
<evidence type="ECO:0000256" key="1">
    <source>
        <dbReference type="ARBA" id="ARBA00000707"/>
    </source>
</evidence>
<dbReference type="EC" id="3.4.19.12" evidence="3"/>
<organism evidence="10 11">
    <name type="scientific">Wolfiporia cocos (strain MD-104)</name>
    <name type="common">Brown rot fungus</name>
    <dbReference type="NCBI Taxonomy" id="742152"/>
    <lineage>
        <taxon>Eukaryota</taxon>
        <taxon>Fungi</taxon>
        <taxon>Dikarya</taxon>
        <taxon>Basidiomycota</taxon>
        <taxon>Agaricomycotina</taxon>
        <taxon>Agaricomycetes</taxon>
        <taxon>Polyporales</taxon>
        <taxon>Phaeolaceae</taxon>
        <taxon>Wolfiporia</taxon>
    </lineage>
</organism>
<dbReference type="Gene3D" id="1.20.1300.20">
    <property type="entry name" value="Peptidase C65 Otubain, subdomain 2"/>
    <property type="match status" value="1"/>
</dbReference>